<proteinExistence type="predicted"/>
<dbReference type="EMBL" id="JAKOGI010001398">
    <property type="protein sequence ID" value="KAJ8425819.1"/>
    <property type="molecule type" value="Genomic_DNA"/>
</dbReference>
<comment type="caution">
    <text evidence="1">The sequence shown here is derived from an EMBL/GenBank/DDBJ whole genome shotgun (WGS) entry which is preliminary data.</text>
</comment>
<dbReference type="OrthoDB" id="1433100at2759"/>
<evidence type="ECO:0000313" key="1">
    <source>
        <dbReference type="EMBL" id="KAJ8425819.1"/>
    </source>
</evidence>
<dbReference type="Proteomes" id="UP001153076">
    <property type="component" value="Unassembled WGS sequence"/>
</dbReference>
<dbReference type="AlphaFoldDB" id="A0A9Q1GUK6"/>
<keyword evidence="2" id="KW-1185">Reference proteome</keyword>
<sequence>MQKDLTTTLVKAWAFRLAKRLVSFSVYDVAQFTSLPAIEKIVELTHNDTSTTKLAKTVIKKLLDADKELGKLRLWLSLYMWTVMSRLTFLRTPYGAVRTVQQYVEDFYEMDEYARVKAVWRILLEALEEICSDEWVLSSYSGEIWMVVIACSPKLASFNNVNHRRRYDVFELMAEIKESEIYNFS</sequence>
<organism evidence="1 2">
    <name type="scientific">Carnegiea gigantea</name>
    <dbReference type="NCBI Taxonomy" id="171969"/>
    <lineage>
        <taxon>Eukaryota</taxon>
        <taxon>Viridiplantae</taxon>
        <taxon>Streptophyta</taxon>
        <taxon>Embryophyta</taxon>
        <taxon>Tracheophyta</taxon>
        <taxon>Spermatophyta</taxon>
        <taxon>Magnoliopsida</taxon>
        <taxon>eudicotyledons</taxon>
        <taxon>Gunneridae</taxon>
        <taxon>Pentapetalae</taxon>
        <taxon>Caryophyllales</taxon>
        <taxon>Cactineae</taxon>
        <taxon>Cactaceae</taxon>
        <taxon>Cactoideae</taxon>
        <taxon>Echinocereeae</taxon>
        <taxon>Carnegiea</taxon>
    </lineage>
</organism>
<name>A0A9Q1GUK6_9CARY</name>
<accession>A0A9Q1GUK6</accession>
<evidence type="ECO:0000313" key="2">
    <source>
        <dbReference type="Proteomes" id="UP001153076"/>
    </source>
</evidence>
<reference evidence="1" key="1">
    <citation type="submission" date="2022-04" db="EMBL/GenBank/DDBJ databases">
        <title>Carnegiea gigantea Genome sequencing and assembly v2.</title>
        <authorList>
            <person name="Copetti D."/>
            <person name="Sanderson M.J."/>
            <person name="Burquez A."/>
            <person name="Wojciechowski M.F."/>
        </authorList>
    </citation>
    <scope>NUCLEOTIDE SEQUENCE</scope>
    <source>
        <strain evidence="1">SGP5-SGP5p</strain>
        <tissue evidence="1">Aerial part</tissue>
    </source>
</reference>
<gene>
    <name evidence="1" type="ORF">Cgig2_028180</name>
</gene>
<protein>
    <submittedName>
        <fullName evidence="1">Uncharacterized protein</fullName>
    </submittedName>
</protein>